<name>A0A061DB76_BABBI</name>
<keyword evidence="2" id="KW-1185">Reference proteome</keyword>
<dbReference type="AlphaFoldDB" id="A0A061DB76"/>
<evidence type="ECO:0000313" key="2">
    <source>
        <dbReference type="Proteomes" id="UP000033188"/>
    </source>
</evidence>
<dbReference type="VEuPathDB" id="PiroplasmaDB:BBBOND_0300690"/>
<accession>A0A061DB76</accession>
<dbReference type="KEGG" id="bbig:BBBOND_0300690"/>
<reference evidence="2" key="1">
    <citation type="journal article" date="2014" name="Nucleic Acids Res.">
        <title>The evolutionary dynamics of variant antigen genes in Babesia reveal a history of genomic innovation underlying host-parasite interaction.</title>
        <authorList>
            <person name="Jackson A.P."/>
            <person name="Otto T.D."/>
            <person name="Darby A."/>
            <person name="Ramaprasad A."/>
            <person name="Xia D."/>
            <person name="Echaide I.E."/>
            <person name="Farber M."/>
            <person name="Gahlot S."/>
            <person name="Gamble J."/>
            <person name="Gupta D."/>
            <person name="Gupta Y."/>
            <person name="Jackson L."/>
            <person name="Malandrin L."/>
            <person name="Malas T.B."/>
            <person name="Moussa E."/>
            <person name="Nair M."/>
            <person name="Reid A.J."/>
            <person name="Sanders M."/>
            <person name="Sharma J."/>
            <person name="Tracey A."/>
            <person name="Quail M.A."/>
            <person name="Weir W."/>
            <person name="Wastling J.M."/>
            <person name="Hall N."/>
            <person name="Willadsen P."/>
            <person name="Lingelbach K."/>
            <person name="Shiels B."/>
            <person name="Tait A."/>
            <person name="Berriman M."/>
            <person name="Allred D.R."/>
            <person name="Pain A."/>
        </authorList>
    </citation>
    <scope>NUCLEOTIDE SEQUENCE [LARGE SCALE GENOMIC DNA]</scope>
    <source>
        <strain evidence="2">Bond</strain>
    </source>
</reference>
<sequence>MATISQRQKTAIEVIQLPSLICSDEYGALSLHESIVDSIMQRFRHVKLLRSSNNFKHQEVET</sequence>
<gene>
    <name evidence="1" type="ORF">BBBOND_0300690</name>
</gene>
<dbReference type="Proteomes" id="UP000033188">
    <property type="component" value="Chromosome 3"/>
</dbReference>
<dbReference type="EMBL" id="LK391709">
    <property type="protein sequence ID" value="CDR96164.1"/>
    <property type="molecule type" value="Genomic_DNA"/>
</dbReference>
<dbReference type="RefSeq" id="XP_012768350.1">
    <property type="nucleotide sequence ID" value="XM_012912896.1"/>
</dbReference>
<dbReference type="GeneID" id="24564705"/>
<evidence type="ECO:0000313" key="1">
    <source>
        <dbReference type="EMBL" id="CDR96164.1"/>
    </source>
</evidence>
<protein>
    <submittedName>
        <fullName evidence="1">Uncharacterized protein</fullName>
    </submittedName>
</protein>
<organism evidence="1 2">
    <name type="scientific">Babesia bigemina</name>
    <dbReference type="NCBI Taxonomy" id="5866"/>
    <lineage>
        <taxon>Eukaryota</taxon>
        <taxon>Sar</taxon>
        <taxon>Alveolata</taxon>
        <taxon>Apicomplexa</taxon>
        <taxon>Aconoidasida</taxon>
        <taxon>Piroplasmida</taxon>
        <taxon>Babesiidae</taxon>
        <taxon>Babesia</taxon>
    </lineage>
</organism>
<proteinExistence type="predicted"/>